<keyword evidence="4" id="KW-0732">Signal</keyword>
<organism evidence="8 9">
    <name type="scientific">Gnathostoma spinigerum</name>
    <dbReference type="NCBI Taxonomy" id="75299"/>
    <lineage>
        <taxon>Eukaryota</taxon>
        <taxon>Metazoa</taxon>
        <taxon>Ecdysozoa</taxon>
        <taxon>Nematoda</taxon>
        <taxon>Chromadorea</taxon>
        <taxon>Rhabditida</taxon>
        <taxon>Spirurina</taxon>
        <taxon>Gnathostomatomorpha</taxon>
        <taxon>Gnathostomatoidea</taxon>
        <taxon>Gnathostomatidae</taxon>
        <taxon>Gnathostoma</taxon>
    </lineage>
</organism>
<comment type="similarity">
    <text evidence="2">Belongs to the histidine acid phosphatase family.</text>
</comment>
<evidence type="ECO:0000256" key="4">
    <source>
        <dbReference type="ARBA" id="ARBA00022729"/>
    </source>
</evidence>
<comment type="caution">
    <text evidence="8">The sequence shown here is derived from an EMBL/GenBank/DDBJ whole genome shotgun (WGS) entry which is preliminary data.</text>
</comment>
<dbReference type="EC" id="3.1.3.2" evidence="3"/>
<dbReference type="InterPro" id="IPR000560">
    <property type="entry name" value="His_Pase_clade-2"/>
</dbReference>
<sequence>METLCSDDINMTQAGTDPMFVQALCRHGDRAVQSVPYANDMYNETVWANGLGSLTSLGRKQAFLLGRYFRSRYNLTLTQMDDVTAMTLGESRAYDSLKYVLAGMFDDDDFDDDVKKLYIQHITLLNETAEMTAVTIFVFFDGSSLKCSTNHICL</sequence>
<evidence type="ECO:0000313" key="8">
    <source>
        <dbReference type="EMBL" id="MFH4983436.1"/>
    </source>
</evidence>
<evidence type="ECO:0000256" key="5">
    <source>
        <dbReference type="ARBA" id="ARBA00022801"/>
    </source>
</evidence>
<keyword evidence="9" id="KW-1185">Reference proteome</keyword>
<name>A0ABD6EUA5_9BILA</name>
<dbReference type="Pfam" id="PF00328">
    <property type="entry name" value="His_Phos_2"/>
    <property type="match status" value="1"/>
</dbReference>
<evidence type="ECO:0000256" key="3">
    <source>
        <dbReference type="ARBA" id="ARBA00012646"/>
    </source>
</evidence>
<dbReference type="InterPro" id="IPR050645">
    <property type="entry name" value="Histidine_acid_phosphatase"/>
</dbReference>
<dbReference type="Gene3D" id="3.40.50.1240">
    <property type="entry name" value="Phosphoglycerate mutase-like"/>
    <property type="match status" value="1"/>
</dbReference>
<comment type="catalytic activity">
    <reaction evidence="1">
        <text>a phosphate monoester + H2O = an alcohol + phosphate</text>
        <dbReference type="Rhea" id="RHEA:15017"/>
        <dbReference type="ChEBI" id="CHEBI:15377"/>
        <dbReference type="ChEBI" id="CHEBI:30879"/>
        <dbReference type="ChEBI" id="CHEBI:43474"/>
        <dbReference type="ChEBI" id="CHEBI:67140"/>
        <dbReference type="EC" id="3.1.3.2"/>
    </reaction>
</comment>
<keyword evidence="7" id="KW-0325">Glycoprotein</keyword>
<dbReference type="GO" id="GO:0003993">
    <property type="term" value="F:acid phosphatase activity"/>
    <property type="evidence" value="ECO:0007669"/>
    <property type="project" value="UniProtKB-EC"/>
</dbReference>
<evidence type="ECO:0000256" key="1">
    <source>
        <dbReference type="ARBA" id="ARBA00000032"/>
    </source>
</evidence>
<evidence type="ECO:0000256" key="6">
    <source>
        <dbReference type="ARBA" id="ARBA00023157"/>
    </source>
</evidence>
<evidence type="ECO:0000256" key="2">
    <source>
        <dbReference type="ARBA" id="ARBA00005375"/>
    </source>
</evidence>
<protein>
    <recommendedName>
        <fullName evidence="3">acid phosphatase</fullName>
        <ecNumber evidence="3">3.1.3.2</ecNumber>
    </recommendedName>
</protein>
<reference evidence="8 9" key="1">
    <citation type="submission" date="2024-08" db="EMBL/GenBank/DDBJ databases">
        <title>Gnathostoma spinigerum genome.</title>
        <authorList>
            <person name="Gonzalez-Bertolin B."/>
            <person name="Monzon S."/>
            <person name="Zaballos A."/>
            <person name="Jimenez P."/>
            <person name="Dekumyoy P."/>
            <person name="Varona S."/>
            <person name="Cuesta I."/>
            <person name="Sumanam S."/>
            <person name="Adisakwattana P."/>
            <person name="Gasser R.B."/>
            <person name="Hernandez-Gonzalez A."/>
            <person name="Young N.D."/>
            <person name="Perteguer M.J."/>
        </authorList>
    </citation>
    <scope>NUCLEOTIDE SEQUENCE [LARGE SCALE GENOMIC DNA]</scope>
    <source>
        <strain evidence="8">AL3</strain>
        <tissue evidence="8">Liver</tissue>
    </source>
</reference>
<dbReference type="AlphaFoldDB" id="A0ABD6EUA5"/>
<dbReference type="SUPFAM" id="SSF53254">
    <property type="entry name" value="Phosphoglycerate mutase-like"/>
    <property type="match status" value="1"/>
</dbReference>
<dbReference type="PANTHER" id="PTHR11567:SF211">
    <property type="entry name" value="PROSTATIC ACID PHOSPHATASE"/>
    <property type="match status" value="1"/>
</dbReference>
<dbReference type="EMBL" id="JBGFUD010012265">
    <property type="protein sequence ID" value="MFH4983436.1"/>
    <property type="molecule type" value="Genomic_DNA"/>
</dbReference>
<evidence type="ECO:0000313" key="9">
    <source>
        <dbReference type="Proteomes" id="UP001608902"/>
    </source>
</evidence>
<evidence type="ECO:0000256" key="7">
    <source>
        <dbReference type="ARBA" id="ARBA00023180"/>
    </source>
</evidence>
<dbReference type="InterPro" id="IPR029033">
    <property type="entry name" value="His_PPase_superfam"/>
</dbReference>
<accession>A0ABD6EUA5</accession>
<proteinExistence type="inferred from homology"/>
<keyword evidence="5" id="KW-0378">Hydrolase</keyword>
<keyword evidence="6" id="KW-1015">Disulfide bond</keyword>
<dbReference type="Proteomes" id="UP001608902">
    <property type="component" value="Unassembled WGS sequence"/>
</dbReference>
<dbReference type="PANTHER" id="PTHR11567">
    <property type="entry name" value="ACID PHOSPHATASE-RELATED"/>
    <property type="match status" value="1"/>
</dbReference>
<dbReference type="CDD" id="cd07061">
    <property type="entry name" value="HP_HAP_like"/>
    <property type="match status" value="1"/>
</dbReference>
<gene>
    <name evidence="8" type="ORF">AB6A40_010145</name>
</gene>